<name>A0A075HE33_9ARCH</name>
<dbReference type="EMBL" id="KF900994">
    <property type="protein sequence ID" value="AIF14179.1"/>
    <property type="molecule type" value="Genomic_DNA"/>
</dbReference>
<dbReference type="Gene3D" id="2.60.120.260">
    <property type="entry name" value="Galactose-binding domain-like"/>
    <property type="match status" value="1"/>
</dbReference>
<proteinExistence type="predicted"/>
<reference evidence="1" key="1">
    <citation type="journal article" date="2014" name="Genome Biol. Evol.">
        <title>Pangenome evidence for extensive interdomain horizontal transfer affecting lineage core and shell genes in uncultured planktonic thaumarchaeota and euryarchaeota.</title>
        <authorList>
            <person name="Deschamps P."/>
            <person name="Zivanovic Y."/>
            <person name="Moreira D."/>
            <person name="Rodriguez-Valera F."/>
            <person name="Lopez-Garcia P."/>
        </authorList>
    </citation>
    <scope>NUCLEOTIDE SEQUENCE</scope>
</reference>
<evidence type="ECO:0008006" key="2">
    <source>
        <dbReference type="Google" id="ProtNLM"/>
    </source>
</evidence>
<accession>A0A075HE33</accession>
<evidence type="ECO:0000313" key="1">
    <source>
        <dbReference type="EMBL" id="AIF14179.1"/>
    </source>
</evidence>
<sequence length="555" mass="60669">MVERYRGVSPAPLLAATLYPNDRVGARRDFWVLDITGPRSVRIGARMAYVSDTALWYVADNVRVDLRELEATAARFDREVSVRVRARFAPSLTVPGRITILNADIPGLGGYFSSADSLPEGAFKFSNERVMMVMNGTADIQGQSYQATLAHEYHHLVSWLEDPTEETWISEGMAEFAARMLNLPAIPYANFFMRPDVSLANWPEDTAQSLSAYAGSSLFSLYLAKRTGVGNIHHLTSQPLDGADGVDAYLRELGTGITFDALFADWLVANLVDADGGRYAYPGSPGSVDVMQTLRVGGTRSVTVGQLAGAYVRIEANDGPVSVAFDGVEHTPALPVAAHSGDSCWWSNRGDSVDSSLTRSLDLRTIDSPTLRFWHWYAIEDGFDRAYVAVSRDDGLSWRALDGRGTSTDDPVGTSLGASFTGHSDGWVEEVMDLRAFTGSEVLLRFNYVTDESVNTEGWCVDDVRVDAIGFADDAERDGDWERAGFVRAVRTGMVQRFGLRLVRGDGDDARVIDVPLDTRNNATFEVASDAVLVVAALTPQTTQPARFTLTATKR</sequence>
<organism evidence="1">
    <name type="scientific">uncultured marine thaumarchaeote KM3_66_E06</name>
    <dbReference type="NCBI Taxonomy" id="1456228"/>
    <lineage>
        <taxon>Archaea</taxon>
        <taxon>Nitrososphaerota</taxon>
        <taxon>environmental samples</taxon>
    </lineage>
</organism>
<protein>
    <recommendedName>
        <fullName evidence="2">Peptidase M6-like domain-containing protein</fullName>
    </recommendedName>
</protein>
<dbReference type="Pfam" id="PF20773">
    <property type="entry name" value="InhA-like_MAM"/>
    <property type="match status" value="1"/>
</dbReference>
<dbReference type="AlphaFoldDB" id="A0A075HE33"/>